<dbReference type="InterPro" id="IPR037257">
    <property type="entry name" value="T2SS_E_N_sf"/>
</dbReference>
<protein>
    <submittedName>
        <fullName evidence="6">Putative type II secretion system protein E</fullName>
    </submittedName>
</protein>
<sequence>MSTATLPSPPDTDPFAPRSPQASHQGDSAAGKSPASGTMQELLAPGGIDAIATRGPLPKNAPLGQRLIGENLVSPEDLAAALELQAKRGAKLGETLLDMGVAAEDDLLPHIAAQLGVAAVRLREGLVDPEIVRILPREFCEKHAVLALLRVRGVLVVAIDDPHDLDRLDLIERRTGLATRPVFAFRGSIDRMIRRAFEDDFQVDAVTADMDESAVELQADLTDIDLTAVQDMVGGSPVVNLVNYIILQAIRRTASDIHIEPSKKHGVIRFRIDGQLIEMLRPRKDIYPAVVSRIKVMAKLDIAEQRKPQDGRCQVMVDGKEVDLRVSTLPTVVGEKVVMRVLDKQRLTFNLDELGIPPRQLADIKTMIGRPHGLMLVTGPTGCGKTTTLYSALELIKSVSTNLVTVEDPVEYQIELVNQVQVDSVRGLSFASSLRSILRQDPDVIMIGEIRDPETAQVAVQAALTGHLVLSTLHTNDAVGAVARMVDMGVESYKLSAALVGVLAQRLVRMVCPHCRTTHYVPTETLEAMHYKGDHQRRWSRGEGCRHCYDTGFQGRTGIYETLLADDALRRFITSSADPSALRNWLSESGRPTLLTSGLELAERGVTSLEEVTRVALFD</sequence>
<dbReference type="PANTHER" id="PTHR30258:SF2">
    <property type="entry name" value="COMG OPERON PROTEIN 1"/>
    <property type="match status" value="1"/>
</dbReference>
<comment type="caution">
    <text evidence="6">The sequence shown here is derived from an EMBL/GenBank/DDBJ whole genome shotgun (WGS) entry which is preliminary data.</text>
</comment>
<evidence type="ECO:0000256" key="2">
    <source>
        <dbReference type="ARBA" id="ARBA00022741"/>
    </source>
</evidence>
<dbReference type="Gene3D" id="3.40.50.300">
    <property type="entry name" value="P-loop containing nucleotide triphosphate hydrolases"/>
    <property type="match status" value="1"/>
</dbReference>
<dbReference type="Pfam" id="PF00437">
    <property type="entry name" value="T2SSE"/>
    <property type="match status" value="1"/>
</dbReference>
<accession>A0A5C5VN98</accession>
<dbReference type="FunFam" id="3.30.450.90:FF:000001">
    <property type="entry name" value="Type II secretion system ATPase GspE"/>
    <property type="match status" value="1"/>
</dbReference>
<dbReference type="SUPFAM" id="SSF160246">
    <property type="entry name" value="EspE N-terminal domain-like"/>
    <property type="match status" value="1"/>
</dbReference>
<dbReference type="CDD" id="cd01129">
    <property type="entry name" value="PulE-GspE-like"/>
    <property type="match status" value="1"/>
</dbReference>
<dbReference type="InterPro" id="IPR027417">
    <property type="entry name" value="P-loop_NTPase"/>
</dbReference>
<dbReference type="InterPro" id="IPR007831">
    <property type="entry name" value="T2SS_GspE_N"/>
</dbReference>
<evidence type="ECO:0000259" key="5">
    <source>
        <dbReference type="PROSITE" id="PS00662"/>
    </source>
</evidence>
<dbReference type="Proteomes" id="UP000318995">
    <property type="component" value="Unassembled WGS sequence"/>
</dbReference>
<keyword evidence="7" id="KW-1185">Reference proteome</keyword>
<dbReference type="GO" id="GO:0016887">
    <property type="term" value="F:ATP hydrolysis activity"/>
    <property type="evidence" value="ECO:0007669"/>
    <property type="project" value="TreeGrafter"/>
</dbReference>
<comment type="similarity">
    <text evidence="1">Belongs to the GSP E family.</text>
</comment>
<name>A0A5C5VN98_9BACT</name>
<keyword evidence="3" id="KW-0067">ATP-binding</keyword>
<dbReference type="EMBL" id="SJPH01000013">
    <property type="protein sequence ID" value="TWT40146.1"/>
    <property type="molecule type" value="Genomic_DNA"/>
</dbReference>
<gene>
    <name evidence="6" type="primary">gspE_3</name>
    <name evidence="6" type="ORF">Pla111_34100</name>
</gene>
<dbReference type="Gene3D" id="3.30.450.90">
    <property type="match status" value="1"/>
</dbReference>
<feature type="region of interest" description="Disordered" evidence="4">
    <location>
        <begin position="1"/>
        <end position="40"/>
    </location>
</feature>
<reference evidence="6 7" key="1">
    <citation type="submission" date="2019-02" db="EMBL/GenBank/DDBJ databases">
        <title>Deep-cultivation of Planctomycetes and their phenomic and genomic characterization uncovers novel biology.</title>
        <authorList>
            <person name="Wiegand S."/>
            <person name="Jogler M."/>
            <person name="Boedeker C."/>
            <person name="Pinto D."/>
            <person name="Vollmers J."/>
            <person name="Rivas-Marin E."/>
            <person name="Kohn T."/>
            <person name="Peeters S.H."/>
            <person name="Heuer A."/>
            <person name="Rast P."/>
            <person name="Oberbeckmann S."/>
            <person name="Bunk B."/>
            <person name="Jeske O."/>
            <person name="Meyerdierks A."/>
            <person name="Storesund J.E."/>
            <person name="Kallscheuer N."/>
            <person name="Luecker S."/>
            <person name="Lage O.M."/>
            <person name="Pohl T."/>
            <person name="Merkel B.J."/>
            <person name="Hornburger P."/>
            <person name="Mueller R.-W."/>
            <person name="Bruemmer F."/>
            <person name="Labrenz M."/>
            <person name="Spormann A.M."/>
            <person name="Op Den Camp H."/>
            <person name="Overmann J."/>
            <person name="Amann R."/>
            <person name="Jetten M.S.M."/>
            <person name="Mascher T."/>
            <person name="Medema M.H."/>
            <person name="Devos D.P."/>
            <person name="Kaster A.-K."/>
            <person name="Ovreas L."/>
            <person name="Rohde M."/>
            <person name="Galperin M.Y."/>
            <person name="Jogler C."/>
        </authorList>
    </citation>
    <scope>NUCLEOTIDE SEQUENCE [LARGE SCALE GENOMIC DNA]</scope>
    <source>
        <strain evidence="6 7">Pla111</strain>
    </source>
</reference>
<evidence type="ECO:0000313" key="6">
    <source>
        <dbReference type="EMBL" id="TWT40146.1"/>
    </source>
</evidence>
<dbReference type="SUPFAM" id="SSF52540">
    <property type="entry name" value="P-loop containing nucleoside triphosphate hydrolases"/>
    <property type="match status" value="1"/>
</dbReference>
<dbReference type="AlphaFoldDB" id="A0A5C5VN98"/>
<dbReference type="Gene3D" id="3.30.300.160">
    <property type="entry name" value="Type II secretion system, protein E, N-terminal domain"/>
    <property type="match status" value="1"/>
</dbReference>
<dbReference type="GO" id="GO:0005524">
    <property type="term" value="F:ATP binding"/>
    <property type="evidence" value="ECO:0007669"/>
    <property type="project" value="UniProtKB-KW"/>
</dbReference>
<proteinExistence type="inferred from homology"/>
<dbReference type="GO" id="GO:0005886">
    <property type="term" value="C:plasma membrane"/>
    <property type="evidence" value="ECO:0007669"/>
    <property type="project" value="TreeGrafter"/>
</dbReference>
<evidence type="ECO:0000313" key="7">
    <source>
        <dbReference type="Proteomes" id="UP000318995"/>
    </source>
</evidence>
<dbReference type="FunFam" id="3.40.50.300:FF:000398">
    <property type="entry name" value="Type IV pilus assembly ATPase PilB"/>
    <property type="match status" value="1"/>
</dbReference>
<dbReference type="PROSITE" id="PS00662">
    <property type="entry name" value="T2SP_E"/>
    <property type="match status" value="1"/>
</dbReference>
<keyword evidence="2" id="KW-0547">Nucleotide-binding</keyword>
<dbReference type="OrthoDB" id="244550at2"/>
<dbReference type="PANTHER" id="PTHR30258">
    <property type="entry name" value="TYPE II SECRETION SYSTEM PROTEIN GSPE-RELATED"/>
    <property type="match status" value="1"/>
</dbReference>
<evidence type="ECO:0000256" key="4">
    <source>
        <dbReference type="SAM" id="MobiDB-lite"/>
    </source>
</evidence>
<organism evidence="6 7">
    <name type="scientific">Botrimarina hoheduenensis</name>
    <dbReference type="NCBI Taxonomy" id="2528000"/>
    <lineage>
        <taxon>Bacteria</taxon>
        <taxon>Pseudomonadati</taxon>
        <taxon>Planctomycetota</taxon>
        <taxon>Planctomycetia</taxon>
        <taxon>Pirellulales</taxon>
        <taxon>Lacipirellulaceae</taxon>
        <taxon>Botrimarina</taxon>
    </lineage>
</organism>
<evidence type="ECO:0000256" key="1">
    <source>
        <dbReference type="ARBA" id="ARBA00006611"/>
    </source>
</evidence>
<dbReference type="InterPro" id="IPR001482">
    <property type="entry name" value="T2SS/T4SS_dom"/>
</dbReference>
<dbReference type="Pfam" id="PF05157">
    <property type="entry name" value="MshEN"/>
    <property type="match status" value="1"/>
</dbReference>
<feature type="domain" description="Bacterial type II secretion system protein E" evidence="5">
    <location>
        <begin position="438"/>
        <end position="452"/>
    </location>
</feature>
<evidence type="ECO:0000256" key="3">
    <source>
        <dbReference type="ARBA" id="ARBA00022840"/>
    </source>
</evidence>
<dbReference type="RefSeq" id="WP_146575597.1">
    <property type="nucleotide sequence ID" value="NZ_SJPH01000013.1"/>
</dbReference>